<gene>
    <name evidence="3" type="ORF">KE626_10480</name>
</gene>
<protein>
    <submittedName>
        <fullName evidence="3">SRPBCC family protein</fullName>
    </submittedName>
</protein>
<keyword evidence="4" id="KW-1185">Reference proteome</keyword>
<sequence length="141" mass="15498">MSTAVKTSITVSAIVNAPVAKVWDAWGKPEHIVNWCSASADWHVPKAENDLRTGGTFSTRMEAKDGSFGFDFGGIYDEVKTNEIIAYTMGDGRKVHITFEGEGNATKIIETFDAEAENSVEMQQAGWQAILDNFKNYTEAL</sequence>
<evidence type="ECO:0000313" key="4">
    <source>
        <dbReference type="Proteomes" id="UP000676386"/>
    </source>
</evidence>
<evidence type="ECO:0000313" key="3">
    <source>
        <dbReference type="EMBL" id="MBS0027734.1"/>
    </source>
</evidence>
<dbReference type="Pfam" id="PF08327">
    <property type="entry name" value="AHSA1"/>
    <property type="match status" value="1"/>
</dbReference>
<comment type="caution">
    <text evidence="3">The sequence shown here is derived from an EMBL/GenBank/DDBJ whole genome shotgun (WGS) entry which is preliminary data.</text>
</comment>
<reference evidence="3 4" key="1">
    <citation type="submission" date="2021-04" db="EMBL/GenBank/DDBJ databases">
        <title>Chitinophaga sp. nov., isolated from the rhizosphere soil.</title>
        <authorList>
            <person name="He S."/>
        </authorList>
    </citation>
    <scope>NUCLEOTIDE SEQUENCE [LARGE SCALE GENOMIC DNA]</scope>
    <source>
        <strain evidence="3 4">2R12</strain>
    </source>
</reference>
<dbReference type="Proteomes" id="UP000676386">
    <property type="component" value="Unassembled WGS sequence"/>
</dbReference>
<dbReference type="InterPro" id="IPR023393">
    <property type="entry name" value="START-like_dom_sf"/>
</dbReference>
<accession>A0ABS5IXQ2</accession>
<dbReference type="CDD" id="cd08897">
    <property type="entry name" value="SRPBCC_CalC_Aha1-like_4"/>
    <property type="match status" value="1"/>
</dbReference>
<proteinExistence type="inferred from homology"/>
<comment type="similarity">
    <text evidence="1">Belongs to the AHA1 family.</text>
</comment>
<dbReference type="EMBL" id="JAGTXB010000004">
    <property type="protein sequence ID" value="MBS0027734.1"/>
    <property type="molecule type" value="Genomic_DNA"/>
</dbReference>
<organism evidence="3 4">
    <name type="scientific">Chitinophaga hostae</name>
    <dbReference type="NCBI Taxonomy" id="2831022"/>
    <lineage>
        <taxon>Bacteria</taxon>
        <taxon>Pseudomonadati</taxon>
        <taxon>Bacteroidota</taxon>
        <taxon>Chitinophagia</taxon>
        <taxon>Chitinophagales</taxon>
        <taxon>Chitinophagaceae</taxon>
        <taxon>Chitinophaga</taxon>
    </lineage>
</organism>
<dbReference type="RefSeq" id="WP_211972846.1">
    <property type="nucleotide sequence ID" value="NZ_CBFHAM010000001.1"/>
</dbReference>
<dbReference type="Gene3D" id="3.30.530.20">
    <property type="match status" value="1"/>
</dbReference>
<evidence type="ECO:0000256" key="1">
    <source>
        <dbReference type="ARBA" id="ARBA00006817"/>
    </source>
</evidence>
<name>A0ABS5IXQ2_9BACT</name>
<dbReference type="InterPro" id="IPR013538">
    <property type="entry name" value="ASHA1/2-like_C"/>
</dbReference>
<evidence type="ECO:0000259" key="2">
    <source>
        <dbReference type="Pfam" id="PF08327"/>
    </source>
</evidence>
<dbReference type="SUPFAM" id="SSF55961">
    <property type="entry name" value="Bet v1-like"/>
    <property type="match status" value="1"/>
</dbReference>
<feature type="domain" description="Activator of Hsp90 ATPase homologue 1/2-like C-terminal" evidence="2">
    <location>
        <begin position="16"/>
        <end position="138"/>
    </location>
</feature>